<evidence type="ECO:0000313" key="1">
    <source>
        <dbReference type="EMBL" id="GIY54296.1"/>
    </source>
</evidence>
<comment type="caution">
    <text evidence="1">The sequence shown here is derived from an EMBL/GenBank/DDBJ whole genome shotgun (WGS) entry which is preliminary data.</text>
</comment>
<dbReference type="AlphaFoldDB" id="A0AAV4U953"/>
<protein>
    <submittedName>
        <fullName evidence="1">Uncharacterized protein</fullName>
    </submittedName>
</protein>
<keyword evidence="2" id="KW-1185">Reference proteome</keyword>
<accession>A0AAV4U953</accession>
<organism evidence="1 2">
    <name type="scientific">Caerostris extrusa</name>
    <name type="common">Bark spider</name>
    <name type="synonym">Caerostris bankana</name>
    <dbReference type="NCBI Taxonomy" id="172846"/>
    <lineage>
        <taxon>Eukaryota</taxon>
        <taxon>Metazoa</taxon>
        <taxon>Ecdysozoa</taxon>
        <taxon>Arthropoda</taxon>
        <taxon>Chelicerata</taxon>
        <taxon>Arachnida</taxon>
        <taxon>Araneae</taxon>
        <taxon>Araneomorphae</taxon>
        <taxon>Entelegynae</taxon>
        <taxon>Araneoidea</taxon>
        <taxon>Araneidae</taxon>
        <taxon>Caerostris</taxon>
    </lineage>
</organism>
<dbReference type="EMBL" id="BPLR01012495">
    <property type="protein sequence ID" value="GIY54296.1"/>
    <property type="molecule type" value="Genomic_DNA"/>
</dbReference>
<reference evidence="1 2" key="1">
    <citation type="submission" date="2021-06" db="EMBL/GenBank/DDBJ databases">
        <title>Caerostris extrusa draft genome.</title>
        <authorList>
            <person name="Kono N."/>
            <person name="Arakawa K."/>
        </authorList>
    </citation>
    <scope>NUCLEOTIDE SEQUENCE [LARGE SCALE GENOMIC DNA]</scope>
</reference>
<sequence>MRLVKDTGLSVAFEYFKGGKMKDLAPDSDSENSLGIYITPAGGMVTDTNSSEDLCDSFIAKREPELHLENQ</sequence>
<dbReference type="Proteomes" id="UP001054945">
    <property type="component" value="Unassembled WGS sequence"/>
</dbReference>
<evidence type="ECO:0000313" key="2">
    <source>
        <dbReference type="Proteomes" id="UP001054945"/>
    </source>
</evidence>
<name>A0AAV4U953_CAEEX</name>
<proteinExistence type="predicted"/>
<gene>
    <name evidence="1" type="ORF">CEXT_216221</name>
</gene>